<feature type="domain" description="PDZ" evidence="2">
    <location>
        <begin position="222"/>
        <end position="256"/>
    </location>
</feature>
<dbReference type="OrthoDB" id="11734at2"/>
<feature type="transmembrane region" description="Helical" evidence="1">
    <location>
        <begin position="12"/>
        <end position="34"/>
    </location>
</feature>
<dbReference type="InterPro" id="IPR036034">
    <property type="entry name" value="PDZ_sf"/>
</dbReference>
<evidence type="ECO:0000259" key="2">
    <source>
        <dbReference type="Pfam" id="PF17820"/>
    </source>
</evidence>
<protein>
    <recommendedName>
        <fullName evidence="2">PDZ domain-containing protein</fullName>
    </recommendedName>
</protein>
<dbReference type="Gene3D" id="2.30.42.10">
    <property type="match status" value="1"/>
</dbReference>
<sequence length="286" mass="32990">MVKILTKLDIEKIFFILLVVSFGTSLALIINSYIEMRFFTLPEVSKHESSSIKKVEKENRSYTGMVYVFETEEKAEPEEFEVKGQERKESEKVVETAKDIKLIGVINFNGKKVALLKTKKGTALVKKDDLVDGYRIISIEDFSLMMKKNGKIYRLTVNIGSGSVKSSRIYKKTEKVSKADSEVIKIDRRFVEEKTADIGTLLKDVLIVPEIKNNETIGFRFRYVKPQSLLYKFGLRSGDLIISINDMPVRTAEEAFKIYNMLRNEQFIKLVIERNGKRKVITYEIR</sequence>
<dbReference type="Proteomes" id="UP000001366">
    <property type="component" value="Chromosome"/>
</dbReference>
<organism evidence="3 4">
    <name type="scientific">Persephonella marina (strain DSM 14350 / EX-H1)</name>
    <dbReference type="NCBI Taxonomy" id="123214"/>
    <lineage>
        <taxon>Bacteria</taxon>
        <taxon>Pseudomonadati</taxon>
        <taxon>Aquificota</taxon>
        <taxon>Aquificia</taxon>
        <taxon>Aquificales</taxon>
        <taxon>Hydrogenothermaceae</taxon>
        <taxon>Persephonella</taxon>
    </lineage>
</organism>
<proteinExistence type="predicted"/>
<dbReference type="InterPro" id="IPR041489">
    <property type="entry name" value="PDZ_6"/>
</dbReference>
<reference evidence="3 4" key="1">
    <citation type="journal article" date="2009" name="J. Bacteriol.">
        <title>Complete and draft genome sequences of six members of the Aquificales.</title>
        <authorList>
            <person name="Reysenbach A.L."/>
            <person name="Hamamura N."/>
            <person name="Podar M."/>
            <person name="Griffiths E."/>
            <person name="Ferreira S."/>
            <person name="Hochstein R."/>
            <person name="Heidelberg J."/>
            <person name="Johnson J."/>
            <person name="Mead D."/>
            <person name="Pohorille A."/>
            <person name="Sarmiento M."/>
            <person name="Schweighofer K."/>
            <person name="Seshadri R."/>
            <person name="Voytek M.A."/>
        </authorList>
    </citation>
    <scope>NUCLEOTIDE SEQUENCE [LARGE SCALE GENOMIC DNA]</scope>
    <source>
        <strain evidence="4">DSM 14350 / EX-H1</strain>
    </source>
</reference>
<name>C0QPL3_PERMH</name>
<dbReference type="SUPFAM" id="SSF50156">
    <property type="entry name" value="PDZ domain-like"/>
    <property type="match status" value="1"/>
</dbReference>
<dbReference type="RefSeq" id="WP_012675320.1">
    <property type="nucleotide sequence ID" value="NC_012440.1"/>
</dbReference>
<keyword evidence="1" id="KW-0472">Membrane</keyword>
<dbReference type="HOGENOM" id="CLU_1060264_0_0_0"/>
<dbReference type="Pfam" id="PF17820">
    <property type="entry name" value="PDZ_6"/>
    <property type="match status" value="1"/>
</dbReference>
<keyword evidence="1" id="KW-1133">Transmembrane helix</keyword>
<dbReference type="AlphaFoldDB" id="C0QPL3"/>
<evidence type="ECO:0000313" key="4">
    <source>
        <dbReference type="Proteomes" id="UP000001366"/>
    </source>
</evidence>
<evidence type="ECO:0000313" key="3">
    <source>
        <dbReference type="EMBL" id="ACO03081.1"/>
    </source>
</evidence>
<keyword evidence="4" id="KW-1185">Reference proteome</keyword>
<keyword evidence="1" id="KW-0812">Transmembrane</keyword>
<gene>
    <name evidence="3" type="ordered locus">PERMA_0822</name>
</gene>
<dbReference type="PaxDb" id="123214-PERMA_0822"/>
<accession>C0QPL3</accession>
<dbReference type="KEGG" id="pmx:PERMA_0822"/>
<evidence type="ECO:0000256" key="1">
    <source>
        <dbReference type="SAM" id="Phobius"/>
    </source>
</evidence>
<dbReference type="EMBL" id="CP001230">
    <property type="protein sequence ID" value="ACO03081.1"/>
    <property type="molecule type" value="Genomic_DNA"/>
</dbReference>
<dbReference type="eggNOG" id="COG3031">
    <property type="taxonomic scope" value="Bacteria"/>
</dbReference>
<dbReference type="STRING" id="123214.PERMA_0822"/>